<gene>
    <name evidence="6" type="ORF">HICCMSTLAB_LOCUS8032</name>
</gene>
<dbReference type="Gene3D" id="3.30.70.330">
    <property type="match status" value="1"/>
</dbReference>
<sequence>MEIIEEMNDINKFVVLDSLSSDVPGSSEDKKPIRKLYISNFKGKINRKVLQDTFSVYGQVIECRGPFVNVNRYQFAFITFLNPEHALKAIDAGRKKKVLFNGKPLRIVPSFPQTQPSENDVEKMLSKKPKTSEKVQKKIPKQKRNQVDQIVEGIDYINQIDDDCLINIFLYLPITDRMRIERVCKRWQAVSMRSWHDIRTLDLTGQLIHLPKKIKKIKNRAFEKIIERCGRFLTTLNFSTVNLGCNSEVLPIIGEHCRNITRLTLQLRKYPIKDLSKLLAQVEKLRYLEIKDIKKHFKSEVLVFLPHDSIEEIHLSTQQSYNSFDPSLRSLGNPKTAVFRKLQNLRSLTLNGFFLKHDNLKLVSEKPHLTHLSLANCSIKKINKLTTSSSLQHLNLTKVLEVSNSLLTSLASKCKELKYLNISSCSSVSVSGIAALASLPSLEVLILDDIYEVADSTLSRFVTLHELHCQNCEKVHDTGIIALIETAPNLRFLNVFNTSVTSDVLDTAGAITKIRTNNLKLHVIVSSLVLDEWEGVPEPSPLLEVEAKDVTVSDVSDEFLSYDGDEVDPDDFWDLGVDDFDDYDDLYGMDEFDYNGGNPFFIF</sequence>
<dbReference type="Pfam" id="PF00076">
    <property type="entry name" value="RRM_1"/>
    <property type="match status" value="1"/>
</dbReference>
<dbReference type="SUPFAM" id="SSF54928">
    <property type="entry name" value="RNA-binding domain, RBD"/>
    <property type="match status" value="1"/>
</dbReference>
<evidence type="ECO:0000259" key="5">
    <source>
        <dbReference type="PROSITE" id="PS50181"/>
    </source>
</evidence>
<protein>
    <submittedName>
        <fullName evidence="6">Similar to EEED8.10: Putative RNA-binding protein EEED8.10 (Caenorhabditis elegans)</fullName>
    </submittedName>
</protein>
<keyword evidence="7" id="KW-1185">Reference proteome</keyword>
<reference evidence="6" key="1">
    <citation type="submission" date="2021-04" db="EMBL/GenBank/DDBJ databases">
        <authorList>
            <person name="Chebbi M.A.C M."/>
        </authorList>
    </citation>
    <scope>NUCLEOTIDE SEQUENCE</scope>
</reference>
<dbReference type="PANTHER" id="PTHR16134:SF119">
    <property type="entry name" value="AT02038P-RELATED"/>
    <property type="match status" value="1"/>
</dbReference>
<feature type="domain" description="F-box" evidence="5">
    <location>
        <begin position="154"/>
        <end position="198"/>
    </location>
</feature>
<dbReference type="InterPro" id="IPR012677">
    <property type="entry name" value="Nucleotide-bd_a/b_plait_sf"/>
</dbReference>
<dbReference type="Gene3D" id="3.80.10.10">
    <property type="entry name" value="Ribonuclease Inhibitor"/>
    <property type="match status" value="1"/>
</dbReference>
<dbReference type="EMBL" id="CAJNRD030001121">
    <property type="protein sequence ID" value="CAG5096083.1"/>
    <property type="molecule type" value="Genomic_DNA"/>
</dbReference>
<dbReference type="CDD" id="cd00590">
    <property type="entry name" value="RRM_SF"/>
    <property type="match status" value="1"/>
</dbReference>
<dbReference type="SMART" id="SM00360">
    <property type="entry name" value="RRM"/>
    <property type="match status" value="1"/>
</dbReference>
<dbReference type="PANTHER" id="PTHR16134">
    <property type="entry name" value="F-BOX/TPR REPEAT PROTEIN POF3"/>
    <property type="match status" value="1"/>
</dbReference>
<evidence type="ECO:0000256" key="1">
    <source>
        <dbReference type="ARBA" id="ARBA00022786"/>
    </source>
</evidence>
<proteinExistence type="predicted"/>
<dbReference type="InterPro" id="IPR000504">
    <property type="entry name" value="RRM_dom"/>
</dbReference>
<dbReference type="Gene3D" id="1.20.1280.50">
    <property type="match status" value="1"/>
</dbReference>
<accession>A0A8J2HE78</accession>
<dbReference type="InterPro" id="IPR001810">
    <property type="entry name" value="F-box_dom"/>
</dbReference>
<keyword evidence="1" id="KW-0833">Ubl conjugation pathway</keyword>
<evidence type="ECO:0000313" key="6">
    <source>
        <dbReference type="EMBL" id="CAG5096083.1"/>
    </source>
</evidence>
<name>A0A8J2HE78_COTCN</name>
<dbReference type="OrthoDB" id="7689274at2759"/>
<dbReference type="GO" id="GO:0003723">
    <property type="term" value="F:RNA binding"/>
    <property type="evidence" value="ECO:0007669"/>
    <property type="project" value="UniProtKB-UniRule"/>
</dbReference>
<dbReference type="SUPFAM" id="SSF52047">
    <property type="entry name" value="RNI-like"/>
    <property type="match status" value="1"/>
</dbReference>
<dbReference type="Proteomes" id="UP000786811">
    <property type="component" value="Unassembled WGS sequence"/>
</dbReference>
<evidence type="ECO:0000256" key="2">
    <source>
        <dbReference type="ARBA" id="ARBA00022884"/>
    </source>
</evidence>
<dbReference type="SMART" id="SM00367">
    <property type="entry name" value="LRR_CC"/>
    <property type="match status" value="3"/>
</dbReference>
<dbReference type="PROSITE" id="PS50181">
    <property type="entry name" value="FBOX"/>
    <property type="match status" value="1"/>
</dbReference>
<feature type="domain" description="RRM" evidence="4">
    <location>
        <begin position="34"/>
        <end position="112"/>
    </location>
</feature>
<dbReference type="Pfam" id="PF12937">
    <property type="entry name" value="F-box-like"/>
    <property type="match status" value="1"/>
</dbReference>
<dbReference type="PROSITE" id="PS50102">
    <property type="entry name" value="RRM"/>
    <property type="match status" value="1"/>
</dbReference>
<dbReference type="InterPro" id="IPR032675">
    <property type="entry name" value="LRR_dom_sf"/>
</dbReference>
<dbReference type="AlphaFoldDB" id="A0A8J2HE78"/>
<evidence type="ECO:0000313" key="7">
    <source>
        <dbReference type="Proteomes" id="UP000786811"/>
    </source>
</evidence>
<dbReference type="InterPro" id="IPR036047">
    <property type="entry name" value="F-box-like_dom_sf"/>
</dbReference>
<organism evidence="6 7">
    <name type="scientific">Cotesia congregata</name>
    <name type="common">Parasitoid wasp</name>
    <name type="synonym">Apanteles congregatus</name>
    <dbReference type="NCBI Taxonomy" id="51543"/>
    <lineage>
        <taxon>Eukaryota</taxon>
        <taxon>Metazoa</taxon>
        <taxon>Ecdysozoa</taxon>
        <taxon>Arthropoda</taxon>
        <taxon>Hexapoda</taxon>
        <taxon>Insecta</taxon>
        <taxon>Pterygota</taxon>
        <taxon>Neoptera</taxon>
        <taxon>Endopterygota</taxon>
        <taxon>Hymenoptera</taxon>
        <taxon>Apocrita</taxon>
        <taxon>Ichneumonoidea</taxon>
        <taxon>Braconidae</taxon>
        <taxon>Microgastrinae</taxon>
        <taxon>Cotesia</taxon>
    </lineage>
</organism>
<dbReference type="InterPro" id="IPR035979">
    <property type="entry name" value="RBD_domain_sf"/>
</dbReference>
<evidence type="ECO:0000256" key="3">
    <source>
        <dbReference type="PROSITE-ProRule" id="PRU00176"/>
    </source>
</evidence>
<comment type="caution">
    <text evidence="6">The sequence shown here is derived from an EMBL/GenBank/DDBJ whole genome shotgun (WGS) entry which is preliminary data.</text>
</comment>
<keyword evidence="2 3" id="KW-0694">RNA-binding</keyword>
<dbReference type="InterPro" id="IPR006553">
    <property type="entry name" value="Leu-rich_rpt_Cys-con_subtyp"/>
</dbReference>
<evidence type="ECO:0000259" key="4">
    <source>
        <dbReference type="PROSITE" id="PS50102"/>
    </source>
</evidence>
<dbReference type="SUPFAM" id="SSF81383">
    <property type="entry name" value="F-box domain"/>
    <property type="match status" value="1"/>
</dbReference>
<dbReference type="SMART" id="SM00256">
    <property type="entry name" value="FBOX"/>
    <property type="match status" value="1"/>
</dbReference>